<evidence type="ECO:0000256" key="2">
    <source>
        <dbReference type="ARBA" id="ARBA00022679"/>
    </source>
</evidence>
<dbReference type="STRING" id="1505725.GA0061074_11713"/>
<evidence type="ECO:0000259" key="4">
    <source>
        <dbReference type="Pfam" id="PF00370"/>
    </source>
</evidence>
<dbReference type="Gene3D" id="3.30.420.40">
    <property type="match status" value="1"/>
</dbReference>
<name>A0A1C4BXF3_9LACO</name>
<sequence>MKYTLLIDVTLSAINTTLVDENHELSQQTFTLSQSAETVTAEQIVTEVLAAIKKVQATLTNDDFIEAITFAEITLDSLVPFDDHKKALMPINYGHDTQKYIDALMMNGVIGQLERKTGLVFQEVTPLMQILWLKNEQPEIFAKVTQYMNVQSYIIYRLFDLQITSPAAAGRTGFYNLVKQAWDDQALALSGLTTENLPQVVDFNAQSLSLTSEMRTYLGISEDTIFHVN</sequence>
<keyword evidence="2" id="KW-0808">Transferase</keyword>
<dbReference type="InterPro" id="IPR018484">
    <property type="entry name" value="FGGY_N"/>
</dbReference>
<dbReference type="SUPFAM" id="SSF53067">
    <property type="entry name" value="Actin-like ATPase domain"/>
    <property type="match status" value="1"/>
</dbReference>
<dbReference type="InterPro" id="IPR050406">
    <property type="entry name" value="FGGY_Carb_Kinase"/>
</dbReference>
<dbReference type="Proteomes" id="UP000199268">
    <property type="component" value="Unassembled WGS sequence"/>
</dbReference>
<dbReference type="PANTHER" id="PTHR43095:SF2">
    <property type="entry name" value="GLUCONOKINASE"/>
    <property type="match status" value="1"/>
</dbReference>
<dbReference type="InterPro" id="IPR043129">
    <property type="entry name" value="ATPase_NBD"/>
</dbReference>
<keyword evidence="3 5" id="KW-0418">Kinase</keyword>
<dbReference type="EMBL" id="FMAO01000017">
    <property type="protein sequence ID" value="SCC11537.1"/>
    <property type="molecule type" value="Genomic_DNA"/>
</dbReference>
<keyword evidence="6" id="KW-1185">Reference proteome</keyword>
<dbReference type="GO" id="GO:0005975">
    <property type="term" value="P:carbohydrate metabolic process"/>
    <property type="evidence" value="ECO:0007669"/>
    <property type="project" value="InterPro"/>
</dbReference>
<reference evidence="6" key="1">
    <citation type="submission" date="2016-08" db="EMBL/GenBank/DDBJ databases">
        <authorList>
            <person name="Varghese N."/>
            <person name="Submissions Spin"/>
        </authorList>
    </citation>
    <scope>NUCLEOTIDE SEQUENCE [LARGE SCALE GENOMIC DNA]</scope>
    <source>
        <strain evidence="6">R-53094</strain>
    </source>
</reference>
<proteinExistence type="inferred from homology"/>
<comment type="similarity">
    <text evidence="1">Belongs to the FGGY kinase family.</text>
</comment>
<evidence type="ECO:0000313" key="6">
    <source>
        <dbReference type="Proteomes" id="UP000199268"/>
    </source>
</evidence>
<dbReference type="AlphaFoldDB" id="A0A1C4BXF3"/>
<dbReference type="Pfam" id="PF00370">
    <property type="entry name" value="FGGY_N"/>
    <property type="match status" value="1"/>
</dbReference>
<evidence type="ECO:0000256" key="3">
    <source>
        <dbReference type="ARBA" id="ARBA00022777"/>
    </source>
</evidence>
<dbReference type="PANTHER" id="PTHR43095">
    <property type="entry name" value="SUGAR KINASE"/>
    <property type="match status" value="1"/>
</dbReference>
<dbReference type="RefSeq" id="WP_092463772.1">
    <property type="nucleotide sequence ID" value="NZ_BJEE01000003.1"/>
</dbReference>
<feature type="domain" description="Carbohydrate kinase FGGY N-terminal" evidence="4">
    <location>
        <begin position="5"/>
        <end position="226"/>
    </location>
</feature>
<gene>
    <name evidence="5" type="ORF">GA0061074_11713</name>
</gene>
<evidence type="ECO:0000256" key="1">
    <source>
        <dbReference type="ARBA" id="ARBA00009156"/>
    </source>
</evidence>
<evidence type="ECO:0000313" key="5">
    <source>
        <dbReference type="EMBL" id="SCC11537.1"/>
    </source>
</evidence>
<accession>A0A1C4BXF3</accession>
<protein>
    <submittedName>
        <fullName evidence="5">FGGY family of carbohydrate kinases, N-terminal domain</fullName>
    </submittedName>
</protein>
<dbReference type="GO" id="GO:0016301">
    <property type="term" value="F:kinase activity"/>
    <property type="evidence" value="ECO:0007669"/>
    <property type="project" value="UniProtKB-KW"/>
</dbReference>
<dbReference type="OrthoDB" id="2147981at2"/>
<organism evidence="5 6">
    <name type="scientific">Weissella bombi</name>
    <dbReference type="NCBI Taxonomy" id="1505725"/>
    <lineage>
        <taxon>Bacteria</taxon>
        <taxon>Bacillati</taxon>
        <taxon>Bacillota</taxon>
        <taxon>Bacilli</taxon>
        <taxon>Lactobacillales</taxon>
        <taxon>Lactobacillaceae</taxon>
        <taxon>Weissella</taxon>
    </lineage>
</organism>